<dbReference type="InterPro" id="IPR019734">
    <property type="entry name" value="TPR_rpt"/>
</dbReference>
<dbReference type="Gene3D" id="1.25.40.10">
    <property type="entry name" value="Tetratricopeptide repeat domain"/>
    <property type="match status" value="3"/>
</dbReference>
<dbReference type="PANTHER" id="PTHR23082:SF0">
    <property type="entry name" value="GENERAL TRANSCRIPTION FACTOR 3C POLYPEPTIDE 3"/>
    <property type="match status" value="1"/>
</dbReference>
<proteinExistence type="predicted"/>
<dbReference type="RefSeq" id="XP_016642763.1">
    <property type="nucleotide sequence ID" value="XM_016787748.1"/>
</dbReference>
<sequence>MAGLSLQSFGLVPMDEDIAPEFRRHPSAHDGPSPVNYAVLQDGDVADADSDVEDLEQDIEKLNVSVRAFLASQNGVAPRPKSPQAGRSAPRGPRKAVEPRGDIKARLFKANRAFMMGNYQEAKDLVFEVIRINAETHQAWTTLSSIFREEGQVDRALMSMVYAAHLRPKDVQEWLKCASFALEVAEENRGVDLNTARMCYSAAVNADPKNMDARVGRAIACHRLGHISLAIADYKSVLAQRPLDLEVIRKLAEACMDSKNVATAAAAAVDAYDLYFGHVDALPITWYDVGIYTELLAYAGRYRDAIARLKSLSRRLLGRAEDMFWDQLEIDDREFDEGDERRMELPEYATAAQPGPMAYGLGLPRDLRVRLAIYRLSVEDFSEALHHLKYLDPSRADMVADMAAFPFLIRDLAGQLFEHELIAEAQAYYQFLRSLPDEPDALILLQLGRCHLLKGESSAAEECFLAAIEADVDNIDARVELANLYSTAHEDEEALILVNEAMTLQETQAALAGGAGADRDKLKPVPLSRRSYYLHRPKGASVRFKAKPSGVIPTRYRPKRLVDPDMRRREEMERAQRLSTQYLTVQDLKAKIREGDEGLVPAWMAAAKELIDDFRSYRKFYSWDKYLKFLGRTNATLQQREAGQLSNLDVIAERLSKAIIVPQAPDTQDGGLRDTNFKEYQGISFGNWLDLFLDYALSLAATGQYEESYRVCEAAKDSTVFTVSEDNVFFIYITWGTCAIYAGDEETCVSISRQIMRDHVLSSDSFRLFSLLCRLCQSSISWYSSGPAQKFILRQIKAMDAAVTASGNAPAGASGHTHLDVSPLMLYGHILFTSTSYVYAIHYFLRARSLDPSNPVINLSLGLGYIHYGLKRQAVNRQYLILQGLAFLLDYYSSLGPHRSDEANYGLGRTFQLLGLQHLALDYYRKVPLEVLAPRTAGEMLDEGGDEVDGVTGRSQHDGGRVVKMAAAFNMWVSYVLSRDLEAAREVLRALVL</sequence>
<organism evidence="4 5">
    <name type="scientific">Pseudallescheria apiosperma</name>
    <name type="common">Scedosporium apiospermum</name>
    <dbReference type="NCBI Taxonomy" id="563466"/>
    <lineage>
        <taxon>Eukaryota</taxon>
        <taxon>Fungi</taxon>
        <taxon>Dikarya</taxon>
        <taxon>Ascomycota</taxon>
        <taxon>Pezizomycotina</taxon>
        <taxon>Sordariomycetes</taxon>
        <taxon>Hypocreomycetidae</taxon>
        <taxon>Microascales</taxon>
        <taxon>Microascaceae</taxon>
        <taxon>Scedosporium</taxon>
    </lineage>
</organism>
<feature type="region of interest" description="Disordered" evidence="3">
    <location>
        <begin position="73"/>
        <end position="98"/>
    </location>
</feature>
<dbReference type="InterPro" id="IPR011990">
    <property type="entry name" value="TPR-like_helical_dom_sf"/>
</dbReference>
<accession>A0A084G6K2</accession>
<keyword evidence="5" id="KW-1185">Reference proteome</keyword>
<dbReference type="GeneID" id="27724486"/>
<dbReference type="PROSITE" id="PS50005">
    <property type="entry name" value="TPR"/>
    <property type="match status" value="1"/>
</dbReference>
<comment type="caution">
    <text evidence="4">The sequence shown here is derived from an EMBL/GenBank/DDBJ whole genome shotgun (WGS) entry which is preliminary data.</text>
</comment>
<keyword evidence="1" id="KW-0802">TPR repeat</keyword>
<feature type="repeat" description="TPR" evidence="1">
    <location>
        <begin position="821"/>
        <end position="854"/>
    </location>
</feature>
<evidence type="ECO:0000313" key="4">
    <source>
        <dbReference type="EMBL" id="KEZ42964.1"/>
    </source>
</evidence>
<dbReference type="AlphaFoldDB" id="A0A084G6K2"/>
<dbReference type="KEGG" id="sapo:SAPIO_CDS5414"/>
<dbReference type="VEuPathDB" id="FungiDB:SAPIO_CDS5414"/>
<evidence type="ECO:0000256" key="1">
    <source>
        <dbReference type="PROSITE-ProRule" id="PRU00339"/>
    </source>
</evidence>
<keyword evidence="2" id="KW-0175">Coiled coil</keyword>
<name>A0A084G6K2_PSEDA</name>
<feature type="coiled-coil region" evidence="2">
    <location>
        <begin position="45"/>
        <end position="72"/>
    </location>
</feature>
<dbReference type="OMA" id="SSPNMKF"/>
<evidence type="ECO:0000256" key="3">
    <source>
        <dbReference type="SAM" id="MobiDB-lite"/>
    </source>
</evidence>
<dbReference type="Proteomes" id="UP000028545">
    <property type="component" value="Unassembled WGS sequence"/>
</dbReference>
<protein>
    <recommendedName>
        <fullName evidence="6">Transcription factor tau subunit sfc4</fullName>
    </recommendedName>
</protein>
<dbReference type="PANTHER" id="PTHR23082">
    <property type="entry name" value="TRANSCRIPTION INITIATION FACTOR IIIC TFIIIC , POLYPEPTIDE 3-RELATED"/>
    <property type="match status" value="1"/>
</dbReference>
<dbReference type="HOGENOM" id="CLU_002391_0_0_1"/>
<evidence type="ECO:0008006" key="6">
    <source>
        <dbReference type="Google" id="ProtNLM"/>
    </source>
</evidence>
<reference evidence="4 5" key="1">
    <citation type="journal article" date="2014" name="Genome Announc.">
        <title>Draft genome sequence of the pathogenic fungus Scedosporium apiospermum.</title>
        <authorList>
            <person name="Vandeputte P."/>
            <person name="Ghamrawi S."/>
            <person name="Rechenmann M."/>
            <person name="Iltis A."/>
            <person name="Giraud S."/>
            <person name="Fleury M."/>
            <person name="Thornton C."/>
            <person name="Delhaes L."/>
            <person name="Meyer W."/>
            <person name="Papon N."/>
            <person name="Bouchara J.P."/>
        </authorList>
    </citation>
    <scope>NUCLEOTIDE SEQUENCE [LARGE SCALE GENOMIC DNA]</scope>
    <source>
        <strain evidence="4 5">IHEM 14462</strain>
    </source>
</reference>
<evidence type="ECO:0000313" key="5">
    <source>
        <dbReference type="Proteomes" id="UP000028545"/>
    </source>
</evidence>
<dbReference type="GO" id="GO:0006383">
    <property type="term" value="P:transcription by RNA polymerase III"/>
    <property type="evidence" value="ECO:0007669"/>
    <property type="project" value="InterPro"/>
</dbReference>
<dbReference type="GO" id="GO:0000127">
    <property type="term" value="C:transcription factor TFIIIC complex"/>
    <property type="evidence" value="ECO:0007669"/>
    <property type="project" value="TreeGrafter"/>
</dbReference>
<evidence type="ECO:0000256" key="2">
    <source>
        <dbReference type="SAM" id="Coils"/>
    </source>
</evidence>
<gene>
    <name evidence="4" type="ORF">SAPIO_CDS5414</name>
</gene>
<dbReference type="EMBL" id="JOWA01000098">
    <property type="protein sequence ID" value="KEZ42964.1"/>
    <property type="molecule type" value="Genomic_DNA"/>
</dbReference>
<dbReference type="SUPFAM" id="SSF48452">
    <property type="entry name" value="TPR-like"/>
    <property type="match status" value="2"/>
</dbReference>
<dbReference type="OrthoDB" id="9991317at2759"/>
<dbReference type="SMART" id="SM00028">
    <property type="entry name" value="TPR"/>
    <property type="match status" value="5"/>
</dbReference>
<dbReference type="InterPro" id="IPR039340">
    <property type="entry name" value="Tfc4/TFIIIC-102/Sfc4"/>
</dbReference>